<dbReference type="InParanoid" id="A0A3P8UTJ8"/>
<dbReference type="Proteomes" id="UP000265120">
    <property type="component" value="Chromosome 8"/>
</dbReference>
<dbReference type="CTD" id="50616"/>
<dbReference type="Gene3D" id="1.20.1250.10">
    <property type="match status" value="1"/>
</dbReference>
<organism evidence="1 2">
    <name type="scientific">Cynoglossus semilaevis</name>
    <name type="common">Tongue sole</name>
    <dbReference type="NCBI Taxonomy" id="244447"/>
    <lineage>
        <taxon>Eukaryota</taxon>
        <taxon>Metazoa</taxon>
        <taxon>Chordata</taxon>
        <taxon>Craniata</taxon>
        <taxon>Vertebrata</taxon>
        <taxon>Euteleostomi</taxon>
        <taxon>Actinopterygii</taxon>
        <taxon>Neopterygii</taxon>
        <taxon>Teleostei</taxon>
        <taxon>Neoteleostei</taxon>
        <taxon>Acanthomorphata</taxon>
        <taxon>Carangaria</taxon>
        <taxon>Pleuronectiformes</taxon>
        <taxon>Pleuronectoidei</taxon>
        <taxon>Cynoglossidae</taxon>
        <taxon>Cynoglossinae</taxon>
        <taxon>Cynoglossus</taxon>
    </lineage>
</organism>
<dbReference type="SUPFAM" id="SSF47266">
    <property type="entry name" value="4-helical cytokines"/>
    <property type="match status" value="1"/>
</dbReference>
<dbReference type="RefSeq" id="XP_024913196.1">
    <property type="nucleotide sequence ID" value="XM_025057428.1"/>
</dbReference>
<evidence type="ECO:0000313" key="1">
    <source>
        <dbReference type="Ensembl" id="ENSCSEP00000006518.1"/>
    </source>
</evidence>
<protein>
    <submittedName>
        <fullName evidence="1">Uncharacterized LOC103382505</fullName>
    </submittedName>
</protein>
<dbReference type="PROSITE" id="PS51257">
    <property type="entry name" value="PROKAR_LIPOPROTEIN"/>
    <property type="match status" value="1"/>
</dbReference>
<dbReference type="PANTHER" id="PTHR48488:SF1">
    <property type="entry name" value="INTERLEUKIN-22"/>
    <property type="match status" value="1"/>
</dbReference>
<proteinExistence type="predicted"/>
<evidence type="ECO:0000313" key="2">
    <source>
        <dbReference type="Proteomes" id="UP000265120"/>
    </source>
</evidence>
<dbReference type="Pfam" id="PF14565">
    <property type="entry name" value="IL22"/>
    <property type="match status" value="1"/>
</dbReference>
<keyword evidence="2" id="KW-1185">Reference proteome</keyword>
<dbReference type="STRING" id="244447.ENSCSEP00000006518"/>
<accession>A0A3P8UTJ8</accession>
<dbReference type="GeneID" id="103382505"/>
<dbReference type="FunCoup" id="A0A3P8UTJ8">
    <property type="interactions" value="49"/>
</dbReference>
<sequence length="204" mass="22914">MMLTMFKDASSSSSSSSSSSCFSSRLATLLLLVLSLFLIGWVEHTVALPTNRHLSPVLRNKDTYQAVHEVSKHFQGLETADESSTKLLPNVDRNKDHMSICCLHANILDFYMNNILTHHCKRHDKILRLKVDLARVSEDLQTHGCNVTHYHDDHHAVEFRKKLAKMDGERGIIKAVGEIDILFSFLTDYCVQTKNGTSATTVSA</sequence>
<dbReference type="AlphaFoldDB" id="A0A3P8UTJ8"/>
<reference evidence="1" key="3">
    <citation type="submission" date="2025-09" db="UniProtKB">
        <authorList>
            <consortium name="Ensembl"/>
        </authorList>
    </citation>
    <scope>IDENTIFICATION</scope>
</reference>
<reference evidence="1 2" key="1">
    <citation type="journal article" date="2014" name="Nat. Genet.">
        <title>Whole-genome sequence of a flatfish provides insights into ZW sex chromosome evolution and adaptation to a benthic lifestyle.</title>
        <authorList>
            <person name="Chen S."/>
            <person name="Zhang G."/>
            <person name="Shao C."/>
            <person name="Huang Q."/>
            <person name="Liu G."/>
            <person name="Zhang P."/>
            <person name="Song W."/>
            <person name="An N."/>
            <person name="Chalopin D."/>
            <person name="Volff J.N."/>
            <person name="Hong Y."/>
            <person name="Li Q."/>
            <person name="Sha Z."/>
            <person name="Zhou H."/>
            <person name="Xie M."/>
            <person name="Yu Q."/>
            <person name="Liu Y."/>
            <person name="Xiang H."/>
            <person name="Wang N."/>
            <person name="Wu K."/>
            <person name="Yang C."/>
            <person name="Zhou Q."/>
            <person name="Liao X."/>
            <person name="Yang L."/>
            <person name="Hu Q."/>
            <person name="Zhang J."/>
            <person name="Meng L."/>
            <person name="Jin L."/>
            <person name="Tian Y."/>
            <person name="Lian J."/>
            <person name="Yang J."/>
            <person name="Miao G."/>
            <person name="Liu S."/>
            <person name="Liang Z."/>
            <person name="Yan F."/>
            <person name="Li Y."/>
            <person name="Sun B."/>
            <person name="Zhang H."/>
            <person name="Zhang J."/>
            <person name="Zhu Y."/>
            <person name="Du M."/>
            <person name="Zhao Y."/>
            <person name="Schartl M."/>
            <person name="Tang Q."/>
            <person name="Wang J."/>
        </authorList>
    </citation>
    <scope>NUCLEOTIDE SEQUENCE</scope>
</reference>
<dbReference type="GO" id="GO:0005576">
    <property type="term" value="C:extracellular region"/>
    <property type="evidence" value="ECO:0007669"/>
    <property type="project" value="InterPro"/>
</dbReference>
<dbReference type="GeneTree" id="ENSGT01020000230588"/>
<reference evidence="1" key="2">
    <citation type="submission" date="2025-08" db="UniProtKB">
        <authorList>
            <consortium name="Ensembl"/>
        </authorList>
    </citation>
    <scope>IDENTIFICATION</scope>
</reference>
<dbReference type="RefSeq" id="XP_024913197.1">
    <property type="nucleotide sequence ID" value="XM_025057429.1"/>
</dbReference>
<dbReference type="InterPro" id="IPR020453">
    <property type="entry name" value="IL-22"/>
</dbReference>
<dbReference type="SMR" id="A0A3P8UTJ8"/>
<dbReference type="Ensembl" id="ENSCSET00000006590.1">
    <property type="protein sequence ID" value="ENSCSEP00000006518.1"/>
    <property type="gene ID" value="ENSCSEG00000004224.1"/>
</dbReference>
<dbReference type="PRINTS" id="PR01936">
    <property type="entry name" value="INTRLEUKIN22"/>
</dbReference>
<name>A0A3P8UTJ8_CYNSE</name>
<dbReference type="KEGG" id="csem:103382505"/>
<dbReference type="InterPro" id="IPR009079">
    <property type="entry name" value="4_helix_cytokine-like_core"/>
</dbReference>
<dbReference type="PANTHER" id="PTHR48488">
    <property type="entry name" value="INTERLEUKIN-22"/>
    <property type="match status" value="1"/>
</dbReference>
<dbReference type="OrthoDB" id="9451249at2759"/>
<dbReference type="OMA" id="RHPQTYQ"/>